<dbReference type="SUPFAM" id="SSF53254">
    <property type="entry name" value="Phosphoglycerate mutase-like"/>
    <property type="match status" value="1"/>
</dbReference>
<evidence type="ECO:0000313" key="4">
    <source>
        <dbReference type="Proteomes" id="UP000013827"/>
    </source>
</evidence>
<evidence type="ECO:0000256" key="2">
    <source>
        <dbReference type="ARBA" id="ARBA00023235"/>
    </source>
</evidence>
<proteinExistence type="predicted"/>
<dbReference type="CDD" id="cd07067">
    <property type="entry name" value="HP_PGM_like"/>
    <property type="match status" value="1"/>
</dbReference>
<dbReference type="InterPro" id="IPR001345">
    <property type="entry name" value="PG/BPGM_mutase_AS"/>
</dbReference>
<dbReference type="KEGG" id="ehx:EMIHUDRAFT_246783"/>
<dbReference type="Proteomes" id="UP000013827">
    <property type="component" value="Unassembled WGS sequence"/>
</dbReference>
<dbReference type="PROSITE" id="PS00175">
    <property type="entry name" value="PG_MUTASE"/>
    <property type="match status" value="1"/>
</dbReference>
<dbReference type="OMA" id="RLGNDCH"/>
<dbReference type="EnsemblProtists" id="EOD13617">
    <property type="protein sequence ID" value="EOD13617"/>
    <property type="gene ID" value="EMIHUDRAFT_246783"/>
</dbReference>
<keyword evidence="1" id="KW-0324">Glycolysis</keyword>
<evidence type="ECO:0000313" key="3">
    <source>
        <dbReference type="EnsemblProtists" id="EOD13617"/>
    </source>
</evidence>
<organism evidence="3 4">
    <name type="scientific">Emiliania huxleyi (strain CCMP1516)</name>
    <dbReference type="NCBI Taxonomy" id="280463"/>
    <lineage>
        <taxon>Eukaryota</taxon>
        <taxon>Haptista</taxon>
        <taxon>Haptophyta</taxon>
        <taxon>Prymnesiophyceae</taxon>
        <taxon>Isochrysidales</taxon>
        <taxon>Noelaerhabdaceae</taxon>
        <taxon>Emiliania</taxon>
    </lineage>
</organism>
<dbReference type="GO" id="GO:0016791">
    <property type="term" value="F:phosphatase activity"/>
    <property type="evidence" value="ECO:0007669"/>
    <property type="project" value="TreeGrafter"/>
</dbReference>
<dbReference type="RefSeq" id="XP_005766046.1">
    <property type="nucleotide sequence ID" value="XM_005765989.1"/>
</dbReference>
<dbReference type="SMART" id="SM00855">
    <property type="entry name" value="PGAM"/>
    <property type="match status" value="1"/>
</dbReference>
<keyword evidence="4" id="KW-1185">Reference proteome</keyword>
<dbReference type="Gene3D" id="3.40.50.1240">
    <property type="entry name" value="Phosphoglycerate mutase-like"/>
    <property type="match status" value="1"/>
</dbReference>
<dbReference type="HOGENOM" id="CLU_039184_1_2_1"/>
<dbReference type="InterPro" id="IPR029033">
    <property type="entry name" value="His_PPase_superfam"/>
</dbReference>
<name>A0A0D3IQT2_EMIH1</name>
<dbReference type="Pfam" id="PF00300">
    <property type="entry name" value="His_Phos_1"/>
    <property type="match status" value="1"/>
</dbReference>
<evidence type="ECO:0008006" key="5">
    <source>
        <dbReference type="Google" id="ProtNLM"/>
    </source>
</evidence>
<dbReference type="GO" id="GO:0005737">
    <property type="term" value="C:cytoplasm"/>
    <property type="evidence" value="ECO:0007669"/>
    <property type="project" value="TreeGrafter"/>
</dbReference>
<dbReference type="EnsemblProtists" id="EOD19833">
    <property type="protein sequence ID" value="EOD19833"/>
    <property type="gene ID" value="EMIHUDRAFT_242514"/>
</dbReference>
<evidence type="ECO:0000256" key="1">
    <source>
        <dbReference type="ARBA" id="ARBA00023152"/>
    </source>
</evidence>
<accession>A0A0D3IQT2</accession>
<dbReference type="GeneID" id="17259778"/>
<dbReference type="PANTHER" id="PTHR48100:SF1">
    <property type="entry name" value="HISTIDINE PHOSPHATASE FAMILY PROTEIN-RELATED"/>
    <property type="match status" value="1"/>
</dbReference>
<dbReference type="GeneID" id="17265379"/>
<protein>
    <recommendedName>
        <fullName evidence="5">Phosphoglycerate mutase</fullName>
    </recommendedName>
</protein>
<reference evidence="3" key="2">
    <citation type="submission" date="2024-10" db="UniProtKB">
        <authorList>
            <consortium name="EnsemblProtists"/>
        </authorList>
    </citation>
    <scope>IDENTIFICATION</scope>
</reference>
<dbReference type="eggNOG" id="KOG4754">
    <property type="taxonomic scope" value="Eukaryota"/>
</dbReference>
<dbReference type="InterPro" id="IPR050275">
    <property type="entry name" value="PGM_Phosphatase"/>
</dbReference>
<reference evidence="4" key="1">
    <citation type="journal article" date="2013" name="Nature">
        <title>Pan genome of the phytoplankton Emiliania underpins its global distribution.</title>
        <authorList>
            <person name="Read B.A."/>
            <person name="Kegel J."/>
            <person name="Klute M.J."/>
            <person name="Kuo A."/>
            <person name="Lefebvre S.C."/>
            <person name="Maumus F."/>
            <person name="Mayer C."/>
            <person name="Miller J."/>
            <person name="Monier A."/>
            <person name="Salamov A."/>
            <person name="Young J."/>
            <person name="Aguilar M."/>
            <person name="Claverie J.M."/>
            <person name="Frickenhaus S."/>
            <person name="Gonzalez K."/>
            <person name="Herman E.K."/>
            <person name="Lin Y.C."/>
            <person name="Napier J."/>
            <person name="Ogata H."/>
            <person name="Sarno A.F."/>
            <person name="Shmutz J."/>
            <person name="Schroeder D."/>
            <person name="de Vargas C."/>
            <person name="Verret F."/>
            <person name="von Dassow P."/>
            <person name="Valentin K."/>
            <person name="Van de Peer Y."/>
            <person name="Wheeler G."/>
            <person name="Dacks J.B."/>
            <person name="Delwiche C.F."/>
            <person name="Dyhrman S.T."/>
            <person name="Glockner G."/>
            <person name="John U."/>
            <person name="Richards T."/>
            <person name="Worden A.Z."/>
            <person name="Zhang X."/>
            <person name="Grigoriev I.V."/>
            <person name="Allen A.E."/>
            <person name="Bidle K."/>
            <person name="Borodovsky M."/>
            <person name="Bowler C."/>
            <person name="Brownlee C."/>
            <person name="Cock J.M."/>
            <person name="Elias M."/>
            <person name="Gladyshev V.N."/>
            <person name="Groth M."/>
            <person name="Guda C."/>
            <person name="Hadaegh A."/>
            <person name="Iglesias-Rodriguez M.D."/>
            <person name="Jenkins J."/>
            <person name="Jones B.M."/>
            <person name="Lawson T."/>
            <person name="Leese F."/>
            <person name="Lindquist E."/>
            <person name="Lobanov A."/>
            <person name="Lomsadze A."/>
            <person name="Malik S.B."/>
            <person name="Marsh M.E."/>
            <person name="Mackinder L."/>
            <person name="Mock T."/>
            <person name="Mueller-Roeber B."/>
            <person name="Pagarete A."/>
            <person name="Parker M."/>
            <person name="Probert I."/>
            <person name="Quesneville H."/>
            <person name="Raines C."/>
            <person name="Rensing S.A."/>
            <person name="Riano-Pachon D.M."/>
            <person name="Richier S."/>
            <person name="Rokitta S."/>
            <person name="Shiraiwa Y."/>
            <person name="Soanes D.M."/>
            <person name="van der Giezen M."/>
            <person name="Wahlund T.M."/>
            <person name="Williams B."/>
            <person name="Wilson W."/>
            <person name="Wolfe G."/>
            <person name="Wurch L.L."/>
        </authorList>
    </citation>
    <scope>NUCLEOTIDE SEQUENCE</scope>
</reference>
<keyword evidence="2" id="KW-0413">Isomerase</keyword>
<dbReference type="InterPro" id="IPR013078">
    <property type="entry name" value="His_Pase_superF_clade-1"/>
</dbReference>
<dbReference type="RefSeq" id="XP_005772262.1">
    <property type="nucleotide sequence ID" value="XM_005772205.1"/>
</dbReference>
<dbReference type="KEGG" id="ehx:EMIHUDRAFT_242514"/>
<dbReference type="PANTHER" id="PTHR48100">
    <property type="entry name" value="BROAD-SPECIFICITY PHOSPHATASE YOR283W-RELATED"/>
    <property type="match status" value="1"/>
</dbReference>
<dbReference type="PaxDb" id="2903-EOD13617"/>
<sequence length="237" mass="25680">MRKRLLLLRHGQALHNPRAEARRAAGCSFDEFLHTMKEDDALDADLTPLGRQQAAAACNSVDGGAASLGIELIVASSLSRAIETAALAFPEAAAAGRDRFISLDCLCERSGWLLNAKRRPRDELVSRFPAVGFDLLTETDECWTEELEEEAACAQRGYEALLWVARRPESTIAVVAHGGIFHYLLSQHSKVSADAPTAARFGNAELRACTLCWKDEAAGTLRLEADESVQPSAMSGV</sequence>
<dbReference type="AlphaFoldDB" id="A0A0D3IQT2"/>